<dbReference type="Gene3D" id="3.40.630.30">
    <property type="match status" value="1"/>
</dbReference>
<dbReference type="EMBL" id="JAKOOW010000024">
    <property type="protein sequence ID" value="MCG6504194.1"/>
    <property type="molecule type" value="Genomic_DNA"/>
</dbReference>
<dbReference type="Pfam" id="PF13302">
    <property type="entry name" value="Acetyltransf_3"/>
    <property type="match status" value="1"/>
</dbReference>
<sequence>MNITLRPPTEHDASTVTALLNALTAAGSDTDGFWNGADTFVYADWLAACREAAHGRGLPEGFVPYVQYVMFDGGGQAVGFLNLRLQLNDFLREIGGHIGYCVHPAQRGKGYAKQALRQAIAEARRHGIGRLLVTCRCSNPASRRVILANGGTLEDIRDEMERYWIETK</sequence>
<gene>
    <name evidence="2" type="ORF">MB824_06765</name>
</gene>
<dbReference type="Proteomes" id="UP001298424">
    <property type="component" value="Unassembled WGS sequence"/>
</dbReference>
<name>A0ABS9NN26_9NEIS</name>
<keyword evidence="2" id="KW-0808">Transferase</keyword>
<protein>
    <submittedName>
        <fullName evidence="2">GNAT family N-acetyltransferase</fullName>
        <ecNumber evidence="2">2.3.1.-</ecNumber>
    </submittedName>
</protein>
<dbReference type="CDD" id="cd04301">
    <property type="entry name" value="NAT_SF"/>
    <property type="match status" value="1"/>
</dbReference>
<dbReference type="PANTHER" id="PTHR39173:SF1">
    <property type="entry name" value="ACETYLTRANSFERASE"/>
    <property type="match status" value="1"/>
</dbReference>
<keyword evidence="3" id="KW-1185">Reference proteome</keyword>
<keyword evidence="2" id="KW-0012">Acyltransferase</keyword>
<accession>A0ABS9NN26</accession>
<dbReference type="InterPro" id="IPR016181">
    <property type="entry name" value="Acyl_CoA_acyltransferase"/>
</dbReference>
<evidence type="ECO:0000313" key="3">
    <source>
        <dbReference type="Proteomes" id="UP001298424"/>
    </source>
</evidence>
<comment type="caution">
    <text evidence="2">The sequence shown here is derived from an EMBL/GenBank/DDBJ whole genome shotgun (WGS) entry which is preliminary data.</text>
</comment>
<dbReference type="PROSITE" id="PS51186">
    <property type="entry name" value="GNAT"/>
    <property type="match status" value="1"/>
</dbReference>
<reference evidence="2 3" key="1">
    <citation type="submission" date="2022-02" db="EMBL/GenBank/DDBJ databases">
        <title>Genome sequence data of Kingella unionensis sp. nov. strain CICC 24913 (CCUG 75125).</title>
        <authorList>
            <person name="Xiao M."/>
        </authorList>
    </citation>
    <scope>NUCLEOTIDE SEQUENCE [LARGE SCALE GENOMIC DNA]</scope>
    <source>
        <strain evidence="2 3">CICC 24913</strain>
    </source>
</reference>
<feature type="domain" description="N-acetyltransferase" evidence="1">
    <location>
        <begin position="3"/>
        <end position="168"/>
    </location>
</feature>
<evidence type="ECO:0000313" key="2">
    <source>
        <dbReference type="EMBL" id="MCG6504194.1"/>
    </source>
</evidence>
<dbReference type="InterPro" id="IPR000182">
    <property type="entry name" value="GNAT_dom"/>
</dbReference>
<dbReference type="PANTHER" id="PTHR39173">
    <property type="entry name" value="ACETYLTRANSFERASE"/>
    <property type="match status" value="1"/>
</dbReference>
<dbReference type="GO" id="GO:0016746">
    <property type="term" value="F:acyltransferase activity"/>
    <property type="evidence" value="ECO:0007669"/>
    <property type="project" value="UniProtKB-KW"/>
</dbReference>
<dbReference type="EC" id="2.3.1.-" evidence="2"/>
<organism evidence="2 3">
    <name type="scientific">Kingella pumchi</name>
    <dbReference type="NCBI Taxonomy" id="2779506"/>
    <lineage>
        <taxon>Bacteria</taxon>
        <taxon>Pseudomonadati</taxon>
        <taxon>Pseudomonadota</taxon>
        <taxon>Betaproteobacteria</taxon>
        <taxon>Neisseriales</taxon>
        <taxon>Neisseriaceae</taxon>
        <taxon>Kingella</taxon>
    </lineage>
</organism>
<dbReference type="RefSeq" id="WP_238747443.1">
    <property type="nucleotide sequence ID" value="NZ_JAKOOW010000024.1"/>
</dbReference>
<proteinExistence type="predicted"/>
<evidence type="ECO:0000259" key="1">
    <source>
        <dbReference type="PROSITE" id="PS51186"/>
    </source>
</evidence>
<dbReference type="SUPFAM" id="SSF55729">
    <property type="entry name" value="Acyl-CoA N-acyltransferases (Nat)"/>
    <property type="match status" value="1"/>
</dbReference>